<evidence type="ECO:0000256" key="3">
    <source>
        <dbReference type="HAMAP-Rule" id="MF_02071"/>
    </source>
</evidence>
<dbReference type="PANTHER" id="PTHR34183">
    <property type="entry name" value="ENDOLYTIC PEPTIDOGLYCAN TRANSGLYCOSYLASE RLPA"/>
    <property type="match status" value="1"/>
</dbReference>
<comment type="function">
    <text evidence="3">Lytic transglycosylase with a strong preference for naked glycan strands that lack stem peptides.</text>
</comment>
<dbReference type="EC" id="4.2.2.-" evidence="3"/>
<name>A0A8J7FRV7_9FLAO</name>
<evidence type="ECO:0000256" key="4">
    <source>
        <dbReference type="RuleBase" id="RU003495"/>
    </source>
</evidence>
<dbReference type="InterPro" id="IPR009009">
    <property type="entry name" value="RlpA-like_DPBB"/>
</dbReference>
<comment type="similarity">
    <text evidence="3 4">Belongs to the RlpA family.</text>
</comment>
<evidence type="ECO:0000256" key="2">
    <source>
        <dbReference type="ARBA" id="ARBA00023316"/>
    </source>
</evidence>
<feature type="domain" description="RlpA-like protein double-psi beta-barrel" evidence="5">
    <location>
        <begin position="72"/>
        <end position="159"/>
    </location>
</feature>
<comment type="caution">
    <text evidence="6">The sequence shown here is derived from an EMBL/GenBank/DDBJ whole genome shotgun (WGS) entry which is preliminary data.</text>
</comment>
<dbReference type="Proteomes" id="UP000608754">
    <property type="component" value="Unassembled WGS sequence"/>
</dbReference>
<dbReference type="NCBIfam" id="TIGR00413">
    <property type="entry name" value="rlpA"/>
    <property type="match status" value="1"/>
</dbReference>
<dbReference type="InterPro" id="IPR034718">
    <property type="entry name" value="RlpA"/>
</dbReference>
<accession>A0A8J7FRV7</accession>
<evidence type="ECO:0000313" key="6">
    <source>
        <dbReference type="EMBL" id="MBF0597930.1"/>
    </source>
</evidence>
<dbReference type="Gene3D" id="2.40.40.10">
    <property type="entry name" value="RlpA-like domain"/>
    <property type="match status" value="1"/>
</dbReference>
<organism evidence="6 7">
    <name type="scientific">Faecalibacter rhinopitheci</name>
    <dbReference type="NCBI Taxonomy" id="2779678"/>
    <lineage>
        <taxon>Bacteria</taxon>
        <taxon>Pseudomonadati</taxon>
        <taxon>Bacteroidota</taxon>
        <taxon>Flavobacteriia</taxon>
        <taxon>Flavobacteriales</taxon>
        <taxon>Weeksellaceae</taxon>
        <taxon>Faecalibacter</taxon>
    </lineage>
</organism>
<feature type="signal peptide" evidence="3">
    <location>
        <begin position="1"/>
        <end position="20"/>
    </location>
</feature>
<proteinExistence type="inferred from homology"/>
<sequence precursor="true">MKQSIFALFIMLMITPIAKAEINKNSESNEPIIGLMINKSTSESSLKNIKVVDENTNEEIFNAVESAKNKISGMVSWYSDKFHGLKTSSGELYNKQELTAAHKTLPFGTKVKVTNVKNGKSVVVKINDRGPHSKSRVLDLSKAAFNEIGSINSGVLNVEMEVVK</sequence>
<dbReference type="InterPro" id="IPR036908">
    <property type="entry name" value="RlpA-like_sf"/>
</dbReference>
<keyword evidence="7" id="KW-1185">Reference proteome</keyword>
<keyword evidence="3" id="KW-0732">Signal</keyword>
<dbReference type="RefSeq" id="WP_194183477.1">
    <property type="nucleotide sequence ID" value="NZ_JADGIK010000007.1"/>
</dbReference>
<evidence type="ECO:0000256" key="1">
    <source>
        <dbReference type="ARBA" id="ARBA00023239"/>
    </source>
</evidence>
<dbReference type="EMBL" id="JADGIK010000007">
    <property type="protein sequence ID" value="MBF0597930.1"/>
    <property type="molecule type" value="Genomic_DNA"/>
</dbReference>
<dbReference type="SUPFAM" id="SSF50685">
    <property type="entry name" value="Barwin-like endoglucanases"/>
    <property type="match status" value="1"/>
</dbReference>
<evidence type="ECO:0000259" key="5">
    <source>
        <dbReference type="Pfam" id="PF03330"/>
    </source>
</evidence>
<dbReference type="GO" id="GO:0000270">
    <property type="term" value="P:peptidoglycan metabolic process"/>
    <property type="evidence" value="ECO:0007669"/>
    <property type="project" value="UniProtKB-UniRule"/>
</dbReference>
<dbReference type="PANTHER" id="PTHR34183:SF1">
    <property type="entry name" value="ENDOLYTIC PEPTIDOGLYCAN TRANSGLYCOSYLASE RLPA"/>
    <property type="match status" value="1"/>
</dbReference>
<dbReference type="InterPro" id="IPR012997">
    <property type="entry name" value="RplA"/>
</dbReference>
<feature type="chain" id="PRO_5035349584" description="Probable endolytic peptidoglycan transglycosylase RlpA" evidence="3">
    <location>
        <begin position="21"/>
        <end position="164"/>
    </location>
</feature>
<dbReference type="Pfam" id="PF03330">
    <property type="entry name" value="DPBB_1"/>
    <property type="match status" value="1"/>
</dbReference>
<dbReference type="GO" id="GO:0008932">
    <property type="term" value="F:lytic endotransglycosylase activity"/>
    <property type="evidence" value="ECO:0007669"/>
    <property type="project" value="UniProtKB-UniRule"/>
</dbReference>
<dbReference type="CDD" id="cd22268">
    <property type="entry name" value="DPBB_RlpA-like"/>
    <property type="match status" value="1"/>
</dbReference>
<evidence type="ECO:0000313" key="7">
    <source>
        <dbReference type="Proteomes" id="UP000608754"/>
    </source>
</evidence>
<dbReference type="HAMAP" id="MF_02071">
    <property type="entry name" value="RlpA"/>
    <property type="match status" value="1"/>
</dbReference>
<protein>
    <recommendedName>
        <fullName evidence="3">Probable endolytic peptidoglycan transglycosylase RlpA</fullName>
        <ecNumber evidence="3">4.2.2.-</ecNumber>
    </recommendedName>
</protein>
<reference evidence="6" key="1">
    <citation type="submission" date="2020-10" db="EMBL/GenBank/DDBJ databases">
        <authorList>
            <person name="Lu T."/>
            <person name="Wang Q."/>
            <person name="Han X."/>
        </authorList>
    </citation>
    <scope>NUCLEOTIDE SEQUENCE</scope>
    <source>
        <strain evidence="6">WQ 117</strain>
    </source>
</reference>
<dbReference type="GO" id="GO:0071555">
    <property type="term" value="P:cell wall organization"/>
    <property type="evidence" value="ECO:0007669"/>
    <property type="project" value="UniProtKB-KW"/>
</dbReference>
<gene>
    <name evidence="3" type="primary">rlpA</name>
    <name evidence="6" type="ORF">IM532_10845</name>
</gene>
<keyword evidence="2 3" id="KW-0961">Cell wall biogenesis/degradation</keyword>
<keyword evidence="1 3" id="KW-0456">Lyase</keyword>
<dbReference type="AlphaFoldDB" id="A0A8J7FRV7"/>